<dbReference type="Proteomes" id="UP000095286">
    <property type="component" value="Unplaced"/>
</dbReference>
<accession>A0AC35TYU7</accession>
<organism evidence="1 2">
    <name type="scientific">Rhabditophanes sp. KR3021</name>
    <dbReference type="NCBI Taxonomy" id="114890"/>
    <lineage>
        <taxon>Eukaryota</taxon>
        <taxon>Metazoa</taxon>
        <taxon>Ecdysozoa</taxon>
        <taxon>Nematoda</taxon>
        <taxon>Chromadorea</taxon>
        <taxon>Rhabditida</taxon>
        <taxon>Tylenchina</taxon>
        <taxon>Panagrolaimomorpha</taxon>
        <taxon>Strongyloidoidea</taxon>
        <taxon>Alloionematidae</taxon>
        <taxon>Rhabditophanes</taxon>
    </lineage>
</organism>
<protein>
    <submittedName>
        <fullName evidence="2">MFS domain-containing protein</fullName>
    </submittedName>
</protein>
<sequence length="476" mass="52692">MTLPFKLYFSTFVAVIGGSFQFGYNLGCVNTPSKIIQEWVKSSFHSLHGTELSEAYADFIWSTIVSIFSIGGMIGALSSGWAANKWGRKGALIKNNIIMILAIILMTLSKFVNVFYLLIIGRFIIGIGCGFATGLVPLYITEIAPDYLRGRFGSVHQLLIVSGIVISNIIGFRLVAGNVDAWPIVFAFSALPAFIQIIGLFFIPESPKYLLVIKKDEEQAKESLIQLRPFTDMLYEIEILKAEATVEKGSDSTTLSDMFRYPLLWPLVISIMMMFSQQFSGINAAMFYSAKIFQGAGLTGDIPFYGTLCISFSHLLVTCLSIVLIDHPRFGRRILHITGLSGMMVLTVVIALSLFAAESNGVLKVYGQYVSILGILLFALFFSIGPGSIPWFFVTELFDSNSRSQGNSIACLCNWLASFIVGLTFLPLTNIIGPYVFFIFTGCLLFSIIFTYKFVPETKNKTISEIKLKLEHIGQI</sequence>
<proteinExistence type="predicted"/>
<name>A0AC35TYU7_9BILA</name>
<evidence type="ECO:0000313" key="1">
    <source>
        <dbReference type="Proteomes" id="UP000095286"/>
    </source>
</evidence>
<dbReference type="WBParaSite" id="RSKR_0000570800.1">
    <property type="protein sequence ID" value="RSKR_0000570800.1"/>
    <property type="gene ID" value="RSKR_0000570800"/>
</dbReference>
<reference evidence="2" key="1">
    <citation type="submission" date="2016-11" db="UniProtKB">
        <authorList>
            <consortium name="WormBaseParasite"/>
        </authorList>
    </citation>
    <scope>IDENTIFICATION</scope>
    <source>
        <strain evidence="2">KR3021</strain>
    </source>
</reference>
<evidence type="ECO:0000313" key="2">
    <source>
        <dbReference type="WBParaSite" id="RSKR_0000570800.1"/>
    </source>
</evidence>